<comment type="caution">
    <text evidence="1">The sequence shown here is derived from an EMBL/GenBank/DDBJ whole genome shotgun (WGS) entry which is preliminary data.</text>
</comment>
<sequence>MNAALKKVLASGPAVLALTFGLTPPGTSPAAAVEKRCDEQRLVTDRAWYQTDYDVTFRICVEPGGSQTKVSVENFKCGRNAAFRDDDDVECHTVGGQVRITKNGVSAFVPLQPRLVDQGSWAFSGRHSWEAHVSGCETGDFYKVFIEDLKVNIFGDDYTFPYTPQFSGIRC</sequence>
<dbReference type="Proteomes" id="UP001501423">
    <property type="component" value="Unassembled WGS sequence"/>
</dbReference>
<proteinExistence type="predicted"/>
<organism evidence="1 2">
    <name type="scientific">Streptomyces erythrogriseus</name>
    <dbReference type="NCBI Taxonomy" id="284027"/>
    <lineage>
        <taxon>Bacteria</taxon>
        <taxon>Bacillati</taxon>
        <taxon>Actinomycetota</taxon>
        <taxon>Actinomycetes</taxon>
        <taxon>Kitasatosporales</taxon>
        <taxon>Streptomycetaceae</taxon>
        <taxon>Streptomyces</taxon>
        <taxon>Streptomyces griseoincarnatus group</taxon>
    </lineage>
</organism>
<name>A0ABN3XCB4_9ACTN</name>
<accession>A0ABN3XCB4</accession>
<evidence type="ECO:0000313" key="1">
    <source>
        <dbReference type="EMBL" id="GAA2948568.1"/>
    </source>
</evidence>
<protein>
    <submittedName>
        <fullName evidence="1">Uncharacterized protein</fullName>
    </submittedName>
</protein>
<gene>
    <name evidence="1" type="ORF">GCM10010478_56970</name>
</gene>
<dbReference type="RefSeq" id="WP_163037252.1">
    <property type="nucleotide sequence ID" value="NZ_BAAAVA010000101.1"/>
</dbReference>
<keyword evidence="2" id="KW-1185">Reference proteome</keyword>
<dbReference type="EMBL" id="BAAAVA010000101">
    <property type="protein sequence ID" value="GAA2948568.1"/>
    <property type="molecule type" value="Genomic_DNA"/>
</dbReference>
<evidence type="ECO:0000313" key="2">
    <source>
        <dbReference type="Proteomes" id="UP001501423"/>
    </source>
</evidence>
<reference evidence="1 2" key="1">
    <citation type="journal article" date="2019" name="Int. J. Syst. Evol. Microbiol.">
        <title>The Global Catalogue of Microorganisms (GCM) 10K type strain sequencing project: providing services to taxonomists for standard genome sequencing and annotation.</title>
        <authorList>
            <consortium name="The Broad Institute Genomics Platform"/>
            <consortium name="The Broad Institute Genome Sequencing Center for Infectious Disease"/>
            <person name="Wu L."/>
            <person name="Ma J."/>
        </authorList>
    </citation>
    <scope>NUCLEOTIDE SEQUENCE [LARGE SCALE GENOMIC DNA]</scope>
    <source>
        <strain evidence="1 2">JCM 9650</strain>
    </source>
</reference>